<name>A0AAN7V163_9PEZI</name>
<dbReference type="Proteomes" id="UP001305414">
    <property type="component" value="Unassembled WGS sequence"/>
</dbReference>
<feature type="transmembrane region" description="Helical" evidence="1">
    <location>
        <begin position="12"/>
        <end position="30"/>
    </location>
</feature>
<organism evidence="2 3">
    <name type="scientific">Xylaria bambusicola</name>
    <dbReference type="NCBI Taxonomy" id="326684"/>
    <lineage>
        <taxon>Eukaryota</taxon>
        <taxon>Fungi</taxon>
        <taxon>Dikarya</taxon>
        <taxon>Ascomycota</taxon>
        <taxon>Pezizomycotina</taxon>
        <taxon>Sordariomycetes</taxon>
        <taxon>Xylariomycetidae</taxon>
        <taxon>Xylariales</taxon>
        <taxon>Xylariaceae</taxon>
        <taxon>Xylaria</taxon>
    </lineage>
</organism>
<accession>A0AAN7V163</accession>
<evidence type="ECO:0000313" key="2">
    <source>
        <dbReference type="EMBL" id="KAK5632239.1"/>
    </source>
</evidence>
<protein>
    <submittedName>
        <fullName evidence="2">Uncharacterized protein</fullName>
    </submittedName>
</protein>
<sequence>MECREKSQERVLIHLGASALGELGFLKYFTHFFLDQDCETSLLAGYFCFGNSTFICGFSCTKK</sequence>
<keyword evidence="1" id="KW-1133">Transmembrane helix</keyword>
<dbReference type="AlphaFoldDB" id="A0AAN7V163"/>
<comment type="caution">
    <text evidence="2">The sequence shown here is derived from an EMBL/GenBank/DDBJ whole genome shotgun (WGS) entry which is preliminary data.</text>
</comment>
<reference evidence="2 3" key="1">
    <citation type="submission" date="2023-10" db="EMBL/GenBank/DDBJ databases">
        <title>Draft genome sequence of Xylaria bambusicola isolate GMP-LS, the root and basal stem rot pathogen of sugarcane in Indonesia.</title>
        <authorList>
            <person name="Selvaraj P."/>
            <person name="Muralishankar V."/>
            <person name="Muruganantham S."/>
            <person name="Sp S."/>
            <person name="Haryani S."/>
            <person name="Lau K.J.X."/>
            <person name="Naqvi N.I."/>
        </authorList>
    </citation>
    <scope>NUCLEOTIDE SEQUENCE [LARGE SCALE GENOMIC DNA]</scope>
    <source>
        <strain evidence="2">GMP-LS</strain>
    </source>
</reference>
<gene>
    <name evidence="2" type="ORF">RRF57_007953</name>
</gene>
<dbReference type="EMBL" id="JAWHQM010000023">
    <property type="protein sequence ID" value="KAK5632239.1"/>
    <property type="molecule type" value="Genomic_DNA"/>
</dbReference>
<feature type="transmembrane region" description="Helical" evidence="1">
    <location>
        <begin position="42"/>
        <end position="61"/>
    </location>
</feature>
<evidence type="ECO:0000313" key="3">
    <source>
        <dbReference type="Proteomes" id="UP001305414"/>
    </source>
</evidence>
<keyword evidence="1" id="KW-0812">Transmembrane</keyword>
<proteinExistence type="predicted"/>
<keyword evidence="3" id="KW-1185">Reference proteome</keyword>
<evidence type="ECO:0000256" key="1">
    <source>
        <dbReference type="SAM" id="Phobius"/>
    </source>
</evidence>
<keyword evidence="1" id="KW-0472">Membrane</keyword>